<dbReference type="AlphaFoldDB" id="A0AAD7JSE2"/>
<dbReference type="GO" id="GO:0090730">
    <property type="term" value="C:Las1 complex"/>
    <property type="evidence" value="ECO:0007669"/>
    <property type="project" value="InterPro"/>
</dbReference>
<evidence type="ECO:0000313" key="2">
    <source>
        <dbReference type="Proteomes" id="UP001215280"/>
    </source>
</evidence>
<proteinExistence type="predicted"/>
<protein>
    <submittedName>
        <fullName evidence="1">Las1-like-domain-containing protein</fullName>
    </submittedName>
</protein>
<organism evidence="1 2">
    <name type="scientific">Mycena maculata</name>
    <dbReference type="NCBI Taxonomy" id="230809"/>
    <lineage>
        <taxon>Eukaryota</taxon>
        <taxon>Fungi</taxon>
        <taxon>Dikarya</taxon>
        <taxon>Basidiomycota</taxon>
        <taxon>Agaricomycotina</taxon>
        <taxon>Agaricomycetes</taxon>
        <taxon>Agaricomycetidae</taxon>
        <taxon>Agaricales</taxon>
        <taxon>Marasmiineae</taxon>
        <taxon>Mycenaceae</taxon>
        <taxon>Mycena</taxon>
    </lineage>
</organism>
<dbReference type="GO" id="GO:0000470">
    <property type="term" value="P:maturation of LSU-rRNA"/>
    <property type="evidence" value="ECO:0007669"/>
    <property type="project" value="TreeGrafter"/>
</dbReference>
<dbReference type="PANTHER" id="PTHR15002">
    <property type="entry name" value="RIBOSOMAL BIOGENESIS PROTEIN LAS1L"/>
    <property type="match status" value="1"/>
</dbReference>
<evidence type="ECO:0000313" key="1">
    <source>
        <dbReference type="EMBL" id="KAJ7770825.1"/>
    </source>
</evidence>
<dbReference type="GO" id="GO:0000460">
    <property type="term" value="P:maturation of 5.8S rRNA"/>
    <property type="evidence" value="ECO:0007669"/>
    <property type="project" value="TreeGrafter"/>
</dbReference>
<keyword evidence="2" id="KW-1185">Reference proteome</keyword>
<dbReference type="Proteomes" id="UP001215280">
    <property type="component" value="Unassembled WGS sequence"/>
</dbReference>
<comment type="caution">
    <text evidence="1">The sequence shown here is derived from an EMBL/GenBank/DDBJ whole genome shotgun (WGS) entry which is preliminary data.</text>
</comment>
<reference evidence="1" key="1">
    <citation type="submission" date="2023-03" db="EMBL/GenBank/DDBJ databases">
        <title>Massive genome expansion in bonnet fungi (Mycena s.s.) driven by repeated elements and novel gene families across ecological guilds.</title>
        <authorList>
            <consortium name="Lawrence Berkeley National Laboratory"/>
            <person name="Harder C.B."/>
            <person name="Miyauchi S."/>
            <person name="Viragh M."/>
            <person name="Kuo A."/>
            <person name="Thoen E."/>
            <person name="Andreopoulos B."/>
            <person name="Lu D."/>
            <person name="Skrede I."/>
            <person name="Drula E."/>
            <person name="Henrissat B."/>
            <person name="Morin E."/>
            <person name="Kohler A."/>
            <person name="Barry K."/>
            <person name="LaButti K."/>
            <person name="Morin E."/>
            <person name="Salamov A."/>
            <person name="Lipzen A."/>
            <person name="Mereny Z."/>
            <person name="Hegedus B."/>
            <person name="Baldrian P."/>
            <person name="Stursova M."/>
            <person name="Weitz H."/>
            <person name="Taylor A."/>
            <person name="Grigoriev I.V."/>
            <person name="Nagy L.G."/>
            <person name="Martin F."/>
            <person name="Kauserud H."/>
        </authorList>
    </citation>
    <scope>NUCLEOTIDE SEQUENCE</scope>
    <source>
        <strain evidence="1">CBHHK188m</strain>
    </source>
</reference>
<dbReference type="InterPro" id="IPR007174">
    <property type="entry name" value="Las1"/>
</dbReference>
<dbReference type="Pfam" id="PF04031">
    <property type="entry name" value="Las1"/>
    <property type="match status" value="1"/>
</dbReference>
<dbReference type="PANTHER" id="PTHR15002:SF0">
    <property type="entry name" value="RIBOSOMAL BIOGENESIS PROTEIN LAS1L"/>
    <property type="match status" value="1"/>
</dbReference>
<gene>
    <name evidence="1" type="ORF">DFH07DRAFT_866541</name>
</gene>
<sequence>MRLPRRVPWTSINTELDQLCSWIFTDENDLESKIRAINRLSAWKAITPLPHALESTLALLCALVQDTSASPPLSHLSLRHSYAAAIIRLVNGLVDPLQLGAYARSIASIANQLGLPPWLVELRHAATHEDLPSLELLRQAARESMAWLLHNYFLPTLNPSTVAPQQAAPLRPLAPILKQYKSLRKIVARDASLRSQYQQEIKGVFRDVERWIAEATVAANVAVGELSWDTSGKGDQNAKERWALERLCDGFLQKGALVPLSKKKRVFPSESFSPPKFSVELWSPLLCDIHALHPDFLLTLSSRIVSYLLADAPQVDVVSISVDTTYDACLARWAMWTIDTWDVENSESELDLKKDTIISLITGLGPNSSSSKDAAVAMALLQALCAGNPEMDEAMSILLRPQTGSLIRDWTSEDITVMNERLATLLAVPDTHTEPPPAFELDPPTEIPNSTFAPGWRLLDATSGWKPSPIGVYAT</sequence>
<name>A0AAD7JSE2_9AGAR</name>
<dbReference type="EMBL" id="JARJLG010000023">
    <property type="protein sequence ID" value="KAJ7770825.1"/>
    <property type="molecule type" value="Genomic_DNA"/>
</dbReference>
<dbReference type="GO" id="GO:0030687">
    <property type="term" value="C:preribosome, large subunit precursor"/>
    <property type="evidence" value="ECO:0007669"/>
    <property type="project" value="TreeGrafter"/>
</dbReference>
<accession>A0AAD7JSE2</accession>
<dbReference type="GO" id="GO:0004519">
    <property type="term" value="F:endonuclease activity"/>
    <property type="evidence" value="ECO:0007669"/>
    <property type="project" value="InterPro"/>
</dbReference>